<accession>A0A5B7DBX0</accession>
<keyword evidence="2" id="KW-1185">Reference proteome</keyword>
<name>A0A5B7DBX0_PORTR</name>
<protein>
    <submittedName>
        <fullName evidence="1">Uncharacterized protein</fullName>
    </submittedName>
</protein>
<dbReference type="AlphaFoldDB" id="A0A5B7DBX0"/>
<evidence type="ECO:0000313" key="2">
    <source>
        <dbReference type="Proteomes" id="UP000324222"/>
    </source>
</evidence>
<evidence type="ECO:0000313" key="1">
    <source>
        <dbReference type="EMBL" id="MPC18606.1"/>
    </source>
</evidence>
<proteinExistence type="predicted"/>
<comment type="caution">
    <text evidence="1">The sequence shown here is derived from an EMBL/GenBank/DDBJ whole genome shotgun (WGS) entry which is preliminary data.</text>
</comment>
<sequence length="64" mass="7403">MCITKEKLDKRRHGDRALSPARTLYETTRWAPTTPTSQPLPAECHVRRPLLDSCRTTQHYLLAL</sequence>
<dbReference type="Proteomes" id="UP000324222">
    <property type="component" value="Unassembled WGS sequence"/>
</dbReference>
<gene>
    <name evidence="1" type="ORF">E2C01_011494</name>
</gene>
<organism evidence="1 2">
    <name type="scientific">Portunus trituberculatus</name>
    <name type="common">Swimming crab</name>
    <name type="synonym">Neptunus trituberculatus</name>
    <dbReference type="NCBI Taxonomy" id="210409"/>
    <lineage>
        <taxon>Eukaryota</taxon>
        <taxon>Metazoa</taxon>
        <taxon>Ecdysozoa</taxon>
        <taxon>Arthropoda</taxon>
        <taxon>Crustacea</taxon>
        <taxon>Multicrustacea</taxon>
        <taxon>Malacostraca</taxon>
        <taxon>Eumalacostraca</taxon>
        <taxon>Eucarida</taxon>
        <taxon>Decapoda</taxon>
        <taxon>Pleocyemata</taxon>
        <taxon>Brachyura</taxon>
        <taxon>Eubrachyura</taxon>
        <taxon>Portunoidea</taxon>
        <taxon>Portunidae</taxon>
        <taxon>Portuninae</taxon>
        <taxon>Portunus</taxon>
    </lineage>
</organism>
<reference evidence="1 2" key="1">
    <citation type="submission" date="2019-05" db="EMBL/GenBank/DDBJ databases">
        <title>Another draft genome of Portunus trituberculatus and its Hox gene families provides insights of decapod evolution.</title>
        <authorList>
            <person name="Jeong J.-H."/>
            <person name="Song I."/>
            <person name="Kim S."/>
            <person name="Choi T."/>
            <person name="Kim D."/>
            <person name="Ryu S."/>
            <person name="Kim W."/>
        </authorList>
    </citation>
    <scope>NUCLEOTIDE SEQUENCE [LARGE SCALE GENOMIC DNA]</scope>
    <source>
        <tissue evidence="1">Muscle</tissue>
    </source>
</reference>
<dbReference type="EMBL" id="VSRR010000696">
    <property type="protein sequence ID" value="MPC18606.1"/>
    <property type="molecule type" value="Genomic_DNA"/>
</dbReference>